<feature type="compositionally biased region" description="Low complexity" evidence="1">
    <location>
        <begin position="41"/>
        <end position="50"/>
    </location>
</feature>
<reference evidence="2" key="1">
    <citation type="submission" date="2023-01" db="EMBL/GenBank/DDBJ databases">
        <title>Phages are important unrecognized players in the ecology of the oral pathogen Porphyromonas gingivalis.</title>
        <authorList>
            <person name="Matrishin C.B."/>
            <person name="Kauffman K.M."/>
        </authorList>
    </citation>
    <scope>NUCLEOTIDE SEQUENCE</scope>
    <source>
        <strain evidence="2">ATCC 49417</strain>
    </source>
</reference>
<organism evidence="2 3">
    <name type="scientific">Porphyromonas gingivalis</name>
    <name type="common">Bacteroides gingivalis</name>
    <dbReference type="NCBI Taxonomy" id="837"/>
    <lineage>
        <taxon>Bacteria</taxon>
        <taxon>Pseudomonadati</taxon>
        <taxon>Bacteroidota</taxon>
        <taxon>Bacteroidia</taxon>
        <taxon>Bacteroidales</taxon>
        <taxon>Porphyromonadaceae</taxon>
        <taxon>Porphyromonas</taxon>
    </lineage>
</organism>
<sequence length="170" mass="20028">MKEEFDLSHYLNVGKESKEQQTLSAIVEKAVANQQEKQTEQSEQSQPTESAKLSSTSEQTLPSESLHEEKDNMKAEQPEREKQQTTPSIQRRISHKQRKENLESYRESFLVPHKIIDRKATYLSRSTWERLEFVVRRLGDYGANVSSFLECIALRHLEEYSEDIERWRKL</sequence>
<dbReference type="EMBL" id="CP116614">
    <property type="protein sequence ID" value="WCG02258.1"/>
    <property type="molecule type" value="Genomic_DNA"/>
</dbReference>
<dbReference type="Proteomes" id="UP001179501">
    <property type="component" value="Chromosome"/>
</dbReference>
<feature type="region of interest" description="Disordered" evidence="1">
    <location>
        <begin position="1"/>
        <end position="100"/>
    </location>
</feature>
<feature type="compositionally biased region" description="Polar residues" evidence="1">
    <location>
        <begin position="51"/>
        <end position="63"/>
    </location>
</feature>
<protein>
    <submittedName>
        <fullName evidence="2">DUF3408 domain-containing protein</fullName>
    </submittedName>
</protein>
<dbReference type="RefSeq" id="WP_081393742.1">
    <property type="nucleotide sequence ID" value="NZ_CP116614.1"/>
</dbReference>
<dbReference type="AlphaFoldDB" id="A0AAF0BEE8"/>
<evidence type="ECO:0000313" key="3">
    <source>
        <dbReference type="Proteomes" id="UP001179501"/>
    </source>
</evidence>
<dbReference type="InterPro" id="IPR021823">
    <property type="entry name" value="DUF3408"/>
</dbReference>
<dbReference type="Pfam" id="PF11888">
    <property type="entry name" value="DUF3408"/>
    <property type="match status" value="1"/>
</dbReference>
<evidence type="ECO:0000313" key="2">
    <source>
        <dbReference type="EMBL" id="WCG02258.1"/>
    </source>
</evidence>
<proteinExistence type="predicted"/>
<evidence type="ECO:0000256" key="1">
    <source>
        <dbReference type="SAM" id="MobiDB-lite"/>
    </source>
</evidence>
<name>A0AAF0BEE8_PORGN</name>
<accession>A0AAF0BEE8</accession>
<feature type="compositionally biased region" description="Basic and acidic residues" evidence="1">
    <location>
        <begin position="65"/>
        <end position="83"/>
    </location>
</feature>
<gene>
    <name evidence="2" type="ORF">NY151_06100</name>
</gene>